<feature type="chain" id="PRO_5019509078" description="Lipoprotein" evidence="1">
    <location>
        <begin position="23"/>
        <end position="446"/>
    </location>
</feature>
<evidence type="ECO:0000313" key="3">
    <source>
        <dbReference type="Proteomes" id="UP000288758"/>
    </source>
</evidence>
<dbReference type="AlphaFoldDB" id="A0A410RR46"/>
<dbReference type="EMBL" id="CP034669">
    <property type="protein sequence ID" value="QAT84352.1"/>
    <property type="molecule type" value="Genomic_DNA"/>
</dbReference>
<evidence type="ECO:0000313" key="2">
    <source>
        <dbReference type="EMBL" id="QAT84352.1"/>
    </source>
</evidence>
<dbReference type="PROSITE" id="PS51257">
    <property type="entry name" value="PROKAR_LIPOPROTEIN"/>
    <property type="match status" value="1"/>
</dbReference>
<keyword evidence="1" id="KW-0732">Signal</keyword>
<organism evidence="2 3">
    <name type="scientific">Corallococcus coralloides</name>
    <name type="common">Myxococcus coralloides</name>
    <dbReference type="NCBI Taxonomy" id="184914"/>
    <lineage>
        <taxon>Bacteria</taxon>
        <taxon>Pseudomonadati</taxon>
        <taxon>Myxococcota</taxon>
        <taxon>Myxococcia</taxon>
        <taxon>Myxococcales</taxon>
        <taxon>Cystobacterineae</taxon>
        <taxon>Myxococcaceae</taxon>
        <taxon>Corallococcus</taxon>
    </lineage>
</organism>
<dbReference type="Proteomes" id="UP000288758">
    <property type="component" value="Chromosome"/>
</dbReference>
<evidence type="ECO:0008006" key="4">
    <source>
        <dbReference type="Google" id="ProtNLM"/>
    </source>
</evidence>
<sequence>MSRWTPFLFLLTAGLMACGSPAESPEVPAVPSERTHIRAAYDDGQPVVNASVRLNGVEAGWTDSSGELTLELSQGQHQFELQLGTGDDTFSRLEQTLEKGTEPQEVSVRLPRPVRMLAPSEVTTSSVHLVWEQSDDRKFREYKVYASRSPAFDETNGVLVHVGTEVSQTDFQLMGRYVGGGLLLSADTHLYFRVFVLGENGTLAGSNVLHVQTPKWANEANFTRSYRLTLERNFAGAWPIFGVAYDGSSLWFLYRQDVGGYYDPDTLTLVQRDPATLAVLNTFVFEDYRVPTGMTWDGSSLWVSLGGSNNRQLISINPVTGAHEQAFVTTEGTESLAWTGSLLLQSKGYIQGPIERVDLATGGIAGTLINPFTQRGVHRAAGIAYRPGEIWGSDLTQSDLVILDDAGVHIGVVASASIYRHMTFMGDRLVGITGDSLVHVLKVDPQ</sequence>
<name>A0A410RR46_CORCK</name>
<evidence type="ECO:0000256" key="1">
    <source>
        <dbReference type="SAM" id="SignalP"/>
    </source>
</evidence>
<gene>
    <name evidence="2" type="ORF">EJ065_2780</name>
</gene>
<protein>
    <recommendedName>
        <fullName evidence="4">Lipoprotein</fullName>
    </recommendedName>
</protein>
<feature type="signal peptide" evidence="1">
    <location>
        <begin position="1"/>
        <end position="22"/>
    </location>
</feature>
<proteinExistence type="predicted"/>
<accession>A0A410RR46</accession>
<dbReference type="InterPro" id="IPR011044">
    <property type="entry name" value="Quino_amine_DH_bsu"/>
</dbReference>
<reference evidence="2 3" key="1">
    <citation type="submission" date="2018-12" db="EMBL/GenBank/DDBJ databases">
        <title>Complete Genome Sequence of the Corallopyronin A producing Myxobacterium Corallococcus coralloides B035.</title>
        <authorList>
            <person name="Bouhired S.M."/>
            <person name="Rupp O."/>
            <person name="Blom J."/>
            <person name="Schaeberle T.F."/>
            <person name="Kehraus S."/>
            <person name="Schiefer A."/>
            <person name="Pfarr K."/>
            <person name="Goesmann A."/>
            <person name="Hoerauf A."/>
            <person name="Koenig G.M."/>
        </authorList>
    </citation>
    <scope>NUCLEOTIDE SEQUENCE [LARGE SCALE GENOMIC DNA]</scope>
    <source>
        <strain evidence="2 3">B035</strain>
    </source>
</reference>
<dbReference type="Gene3D" id="2.60.40.10">
    <property type="entry name" value="Immunoglobulins"/>
    <property type="match status" value="1"/>
</dbReference>
<dbReference type="InterPro" id="IPR013783">
    <property type="entry name" value="Ig-like_fold"/>
</dbReference>
<dbReference type="SUPFAM" id="SSF50969">
    <property type="entry name" value="YVTN repeat-like/Quinoprotein amine dehydrogenase"/>
    <property type="match status" value="1"/>
</dbReference>